<evidence type="ECO:0000313" key="2">
    <source>
        <dbReference type="Proteomes" id="UP000196708"/>
    </source>
</evidence>
<reference evidence="1 2" key="1">
    <citation type="submission" date="2016-12" db="EMBL/GenBank/DDBJ databases">
        <authorList>
            <person name="Song W.-J."/>
            <person name="Kurnit D.M."/>
        </authorList>
    </citation>
    <scope>NUCLEOTIDE SEQUENCE [LARGE SCALE GENOMIC DNA]</scope>
    <source>
        <strain evidence="1 2">ATCC 43942</strain>
    </source>
</reference>
<dbReference type="Proteomes" id="UP000196708">
    <property type="component" value="Chromosome 1"/>
</dbReference>
<evidence type="ECO:0000313" key="1">
    <source>
        <dbReference type="EMBL" id="ASA56717.1"/>
    </source>
</evidence>
<name>A0A1Z2SHZ2_VIBGA</name>
<sequence length="78" mass="8740">MVLSVIRLNMQISVIYPSNLKMQDSECLQSASFKENVGRNGLPISMAFDAERRRLKHSRRASSLNSETVLEILAETAS</sequence>
<dbReference type="EMBL" id="CP018835">
    <property type="protein sequence ID" value="ASA56717.1"/>
    <property type="molecule type" value="Genomic_DNA"/>
</dbReference>
<gene>
    <name evidence="1" type="ORF">BSQ33_14145</name>
</gene>
<dbReference type="KEGG" id="vga:BSQ33_14145"/>
<accession>A0A1Z2SHZ2</accession>
<proteinExistence type="predicted"/>
<protein>
    <submittedName>
        <fullName evidence="1">Uncharacterized protein</fullName>
    </submittedName>
</protein>
<organism evidence="1 2">
    <name type="scientific">Vibrio gazogenes</name>
    <dbReference type="NCBI Taxonomy" id="687"/>
    <lineage>
        <taxon>Bacteria</taxon>
        <taxon>Pseudomonadati</taxon>
        <taxon>Pseudomonadota</taxon>
        <taxon>Gammaproteobacteria</taxon>
        <taxon>Vibrionales</taxon>
        <taxon>Vibrionaceae</taxon>
        <taxon>Vibrio</taxon>
    </lineage>
</organism>
<dbReference type="AlphaFoldDB" id="A0A1Z2SHZ2"/>